<sequence length="121" mass="13188">MSQERRKVLFYLRPGLNASEQYADAKLEGHPLRDRNDMARTAMLAGIALGEVDSRLPPMLASLLSGDNSPEVIRKMLVSFLEISPEVRENPEGNPSASADVKKPGVSKSRSAQNLANSLPD</sequence>
<gene>
    <name evidence="2" type="ORF">BK383_10305</name>
</gene>
<dbReference type="InterPro" id="IPR019720">
    <property type="entry name" value="Plasmid_stability_protein_StbB"/>
</dbReference>
<dbReference type="Pfam" id="PF10784">
    <property type="entry name" value="Plasmid_stab_B"/>
    <property type="match status" value="1"/>
</dbReference>
<dbReference type="Gene3D" id="6.10.290.20">
    <property type="match status" value="1"/>
</dbReference>
<evidence type="ECO:0000256" key="1">
    <source>
        <dbReference type="SAM" id="MobiDB-lite"/>
    </source>
</evidence>
<dbReference type="RefSeq" id="WP_016262371.1">
    <property type="nucleotide sequence ID" value="NZ_AP027414.1"/>
</dbReference>
<dbReference type="AlphaFoldDB" id="A0A1M2I2X1"/>
<protein>
    <submittedName>
        <fullName evidence="2">Plasmid stabilization protein</fullName>
    </submittedName>
</protein>
<evidence type="ECO:0000313" key="3">
    <source>
        <dbReference type="Proteomes" id="UP000184277"/>
    </source>
</evidence>
<dbReference type="Proteomes" id="UP000184277">
    <property type="component" value="Unassembled WGS sequence"/>
</dbReference>
<evidence type="ECO:0000313" key="2">
    <source>
        <dbReference type="EMBL" id="OJR54968.1"/>
    </source>
</evidence>
<reference evidence="2 3" key="1">
    <citation type="submission" date="2016-10" db="EMBL/GenBank/DDBJ databases">
        <title>Comprehensive resistome analysis reveals the prevalence of NDM and MCR-1 in Chinese poultry production.</title>
        <authorList>
            <person name="Wang Y."/>
            <person name="Zhang R."/>
            <person name="Li J."/>
            <person name="Wu Z."/>
            <person name="Wenjuan Y."/>
            <person name="Schwarz S."/>
            <person name="Tyrrell J."/>
            <person name="Zheng Y."/>
            <person name="Wang S."/>
            <person name="Shen Z."/>
            <person name="Liu Z."/>
            <person name="Lei L."/>
            <person name="Li M."/>
            <person name="Zhang Q."/>
            <person name="Wu C."/>
            <person name="Zhang Q."/>
            <person name="Wu Y."/>
            <person name="Walsh T."/>
            <person name="Shen J."/>
        </authorList>
    </citation>
    <scope>NUCLEOTIDE SEQUENCE [LARGE SCALE GENOMIC DNA]</scope>
    <source>
        <strain evidence="2 3">570</strain>
    </source>
</reference>
<proteinExistence type="predicted"/>
<comment type="caution">
    <text evidence="2">The sequence shown here is derived from an EMBL/GenBank/DDBJ whole genome shotgun (WGS) entry which is preliminary data.</text>
</comment>
<dbReference type="EMBL" id="MOKI01000023">
    <property type="protein sequence ID" value="OJR54968.1"/>
    <property type="molecule type" value="Genomic_DNA"/>
</dbReference>
<organism evidence="2 3">
    <name type="scientific">Escherichia coli</name>
    <dbReference type="NCBI Taxonomy" id="562"/>
    <lineage>
        <taxon>Bacteria</taxon>
        <taxon>Pseudomonadati</taxon>
        <taxon>Pseudomonadota</taxon>
        <taxon>Gammaproteobacteria</taxon>
        <taxon>Enterobacterales</taxon>
        <taxon>Enterobacteriaceae</taxon>
        <taxon>Escherichia</taxon>
    </lineage>
</organism>
<feature type="region of interest" description="Disordered" evidence="1">
    <location>
        <begin position="85"/>
        <end position="121"/>
    </location>
</feature>
<feature type="compositionally biased region" description="Polar residues" evidence="1">
    <location>
        <begin position="108"/>
        <end position="121"/>
    </location>
</feature>
<accession>A0A1M2I2X1</accession>
<name>A0A1M2I2X1_ECOLX</name>
<dbReference type="InterPro" id="IPR038307">
    <property type="entry name" value="StbB_sf"/>
</dbReference>